<accession>A0ABN3PMN9</accession>
<gene>
    <name evidence="8" type="ORF">GCM10010411_25720</name>
</gene>
<protein>
    <submittedName>
        <fullName evidence="8">Transglycosylase</fullName>
    </submittedName>
</protein>
<keyword evidence="3" id="KW-1003">Cell membrane</keyword>
<feature type="transmembrane region" description="Helical" evidence="7">
    <location>
        <begin position="31"/>
        <end position="53"/>
    </location>
</feature>
<keyword evidence="5 7" id="KW-1133">Transmembrane helix</keyword>
<organism evidence="8 9">
    <name type="scientific">Actinomadura fulvescens</name>
    <dbReference type="NCBI Taxonomy" id="46160"/>
    <lineage>
        <taxon>Bacteria</taxon>
        <taxon>Bacillati</taxon>
        <taxon>Actinomycetota</taxon>
        <taxon>Actinomycetes</taxon>
        <taxon>Streptosporangiales</taxon>
        <taxon>Thermomonosporaceae</taxon>
        <taxon>Actinomadura</taxon>
    </lineage>
</organism>
<feature type="transmembrane region" description="Helical" evidence="7">
    <location>
        <begin position="65"/>
        <end position="83"/>
    </location>
</feature>
<evidence type="ECO:0000313" key="9">
    <source>
        <dbReference type="Proteomes" id="UP001501509"/>
    </source>
</evidence>
<feature type="transmembrane region" description="Helical" evidence="7">
    <location>
        <begin position="6"/>
        <end position="24"/>
    </location>
</feature>
<dbReference type="PANTHER" id="PTHR33884:SF3">
    <property type="entry name" value="UPF0410 PROTEIN YMGE"/>
    <property type="match status" value="1"/>
</dbReference>
<evidence type="ECO:0000256" key="5">
    <source>
        <dbReference type="ARBA" id="ARBA00022989"/>
    </source>
</evidence>
<dbReference type="InterPro" id="IPR007341">
    <property type="entry name" value="Transgly_assoc"/>
</dbReference>
<evidence type="ECO:0000256" key="1">
    <source>
        <dbReference type="ARBA" id="ARBA00004651"/>
    </source>
</evidence>
<dbReference type="RefSeq" id="WP_344540717.1">
    <property type="nucleotide sequence ID" value="NZ_BAAATD010000003.1"/>
</dbReference>
<evidence type="ECO:0000256" key="6">
    <source>
        <dbReference type="ARBA" id="ARBA00023136"/>
    </source>
</evidence>
<evidence type="ECO:0000256" key="2">
    <source>
        <dbReference type="ARBA" id="ARBA00011006"/>
    </source>
</evidence>
<dbReference type="PANTHER" id="PTHR33884">
    <property type="entry name" value="UPF0410 PROTEIN YMGE"/>
    <property type="match status" value="1"/>
</dbReference>
<evidence type="ECO:0000256" key="4">
    <source>
        <dbReference type="ARBA" id="ARBA00022692"/>
    </source>
</evidence>
<comment type="caution">
    <text evidence="8">The sequence shown here is derived from an EMBL/GenBank/DDBJ whole genome shotgun (WGS) entry which is preliminary data.</text>
</comment>
<keyword evidence="6 7" id="KW-0472">Membrane</keyword>
<dbReference type="EMBL" id="BAAATD010000003">
    <property type="protein sequence ID" value="GAA2591623.1"/>
    <property type="molecule type" value="Genomic_DNA"/>
</dbReference>
<proteinExistence type="inferred from homology"/>
<name>A0ABN3PMN9_9ACTN</name>
<evidence type="ECO:0000313" key="8">
    <source>
        <dbReference type="EMBL" id="GAA2591623.1"/>
    </source>
</evidence>
<dbReference type="Proteomes" id="UP001501509">
    <property type="component" value="Unassembled WGS sequence"/>
</dbReference>
<comment type="similarity">
    <text evidence="2">Belongs to the UPF0410 family.</text>
</comment>
<keyword evidence="4 7" id="KW-0812">Transmembrane</keyword>
<evidence type="ECO:0000256" key="3">
    <source>
        <dbReference type="ARBA" id="ARBA00022475"/>
    </source>
</evidence>
<keyword evidence="9" id="KW-1185">Reference proteome</keyword>
<evidence type="ECO:0000256" key="7">
    <source>
        <dbReference type="SAM" id="Phobius"/>
    </source>
</evidence>
<reference evidence="8 9" key="1">
    <citation type="journal article" date="2019" name="Int. J. Syst. Evol. Microbiol.">
        <title>The Global Catalogue of Microorganisms (GCM) 10K type strain sequencing project: providing services to taxonomists for standard genome sequencing and annotation.</title>
        <authorList>
            <consortium name="The Broad Institute Genomics Platform"/>
            <consortium name="The Broad Institute Genome Sequencing Center for Infectious Disease"/>
            <person name="Wu L."/>
            <person name="Ma J."/>
        </authorList>
    </citation>
    <scope>NUCLEOTIDE SEQUENCE [LARGE SCALE GENOMIC DNA]</scope>
    <source>
        <strain evidence="8 9">JCM 6833</strain>
    </source>
</reference>
<sequence>MTIGGIITALIFGAIIGAIGRLIVPGKQNMPIWLTVVVGIIAAFAGTGLAHLFDLKTSGWNFWETLFQIGFAVIGVYLVAAFWPRKSTNY</sequence>
<comment type="subcellular location">
    <subcellularLocation>
        <location evidence="1">Cell membrane</location>
        <topology evidence="1">Multi-pass membrane protein</topology>
    </subcellularLocation>
</comment>